<evidence type="ECO:0000313" key="3">
    <source>
        <dbReference type="EMBL" id="KAK7029573.1"/>
    </source>
</evidence>
<reference evidence="3 4" key="1">
    <citation type="submission" date="2024-01" db="EMBL/GenBank/DDBJ databases">
        <title>A draft genome for a cacao thread blight-causing isolate of Paramarasmius palmivorus.</title>
        <authorList>
            <person name="Baruah I.K."/>
            <person name="Bukari Y."/>
            <person name="Amoako-Attah I."/>
            <person name="Meinhardt L.W."/>
            <person name="Bailey B.A."/>
            <person name="Cohen S.P."/>
        </authorList>
    </citation>
    <scope>NUCLEOTIDE SEQUENCE [LARGE SCALE GENOMIC DNA]</scope>
    <source>
        <strain evidence="3 4">GH-12</strain>
    </source>
</reference>
<sequence>MVKPQIPPLFRNLSFRSVKRTISTSTTTTVQGDRSADAPKQTGFFLNRKRSVKQARVVDALQLVSEMLDGLSNIIPFPGLTSVTSSLLTLFQLYRVYEDNAAQLDELVQYLEQLQEVLSPLRSVESADMLDDGVAKKLNQLSSNLDRYHTEIKTHTESSASFSAKIKRFFLVQEHARYLGDLTTKLNHEFESAQFSVAVYTYSTIKKTHGAVAKLLEIAALRDCYDHHAAYDSGDRPTCLEGTRTRILSEIAQWARSDVKHQVFWLHGPSGTGKSAIACSLAHILASSDKHFEKHLATFFVSPQTKVRNIVPTLVGQLASRSPPFRGILHQILAGNEELVHKCVDVQLRKLLVDPLTSLFGHKALPVILVIDGLDECLDMKPALQFLEKLVAVLPKYMKVFISTGPEPRFQHILRRALCNSKSLDDYKADVDADIRVYCKHLLKKSTHNDDGAVAKAITRLVTKARGYFLYVSTVFDLLEEKGPNAFFAELEADGSIGPNAIYTHLLEDALRSFSDEHLYDALIITAYLRHPLSICVISDLLRVDPNQLRPFLRSFSPLLRFRDDNDPVILVHNSFREFLVERKPDIGHWTVVLCLMDFMTTHLRRNICSLDGVLANKDIPDLSNRLSEATKYASLHWGYHLKLGSSKSEAESEDTFEKVFVALRVFAERTFLHWLEVLSLLGCVDKAELMLSTASIWIDNNVSSTTRISIQQRKELQNLLADMASSIRTCMHAIKDYALQVYDSLLFPSTPSMRRLAEVYRHVGSSVLSVKIRPQRQFLRSGSGVVAISISSGGDRVITGHRAGKLQLWDANSGELLVQGEAFSDSEGRLVLRDLHFIGTDKFVILVLDVKGHYVDAILVTVHQCRFEYTRFHQEGDADRAVRILVSPGQQYVSLSVRKVIRVWDISDFSRVIFRQVVATGPLLAVSSQVVLAGIDMWDIKSGKVIDARLSIPPKSISCAAFAPDNSTLAVGTRDGNVHLYECTVKRLTIKVTIQCGIPGNQLPSYFTFSRDSSHLAIVCSQLIRVWDLRTRSYKRVNDSRISGKHISLRLGGNSFKLAYHHPDGKEQLVSVAAYRFGTAITSQHVTALAISPDGKRVAYGHRSGEVSICRESDYLLKHPIQSRFAPKESQKICHLAFSPNGKYLASISSNGHLTIRNIEQLGSESEMHWAQKVPGPFPLLACAWSGDSRLLASGYMLGEMESLHVEFLDVVKKEVSRVVEFALGSRMPSTMPTGGRNLCPNYISASIALSRDGLQLCPQQSAECGEIIQADQKSVIIVTEVTARNLFFTKDEQYIQSTAGLLSCSPCSTVALDPSASPTGMGGNVHGYPERITTHVIHRIILE</sequence>
<dbReference type="SUPFAM" id="SSF52540">
    <property type="entry name" value="P-loop containing nucleoside triphosphate hydrolases"/>
    <property type="match status" value="1"/>
</dbReference>
<dbReference type="InterPro" id="IPR001680">
    <property type="entry name" value="WD40_rpt"/>
</dbReference>
<dbReference type="Pfam" id="PF00400">
    <property type="entry name" value="WD40"/>
    <property type="match status" value="2"/>
</dbReference>
<dbReference type="Pfam" id="PF24883">
    <property type="entry name" value="NPHP3_N"/>
    <property type="match status" value="1"/>
</dbReference>
<dbReference type="Proteomes" id="UP001383192">
    <property type="component" value="Unassembled WGS sequence"/>
</dbReference>
<gene>
    <name evidence="3" type="ORF">VNI00_014450</name>
</gene>
<name>A0AAW0BRG8_9AGAR</name>
<organism evidence="3 4">
    <name type="scientific">Paramarasmius palmivorus</name>
    <dbReference type="NCBI Taxonomy" id="297713"/>
    <lineage>
        <taxon>Eukaryota</taxon>
        <taxon>Fungi</taxon>
        <taxon>Dikarya</taxon>
        <taxon>Basidiomycota</taxon>
        <taxon>Agaricomycotina</taxon>
        <taxon>Agaricomycetes</taxon>
        <taxon>Agaricomycetidae</taxon>
        <taxon>Agaricales</taxon>
        <taxon>Marasmiineae</taxon>
        <taxon>Marasmiaceae</taxon>
        <taxon>Paramarasmius</taxon>
    </lineage>
</organism>
<keyword evidence="1" id="KW-0677">Repeat</keyword>
<evidence type="ECO:0000256" key="1">
    <source>
        <dbReference type="ARBA" id="ARBA00022737"/>
    </source>
</evidence>
<dbReference type="InterPro" id="IPR007111">
    <property type="entry name" value="NACHT_NTPase"/>
</dbReference>
<feature type="domain" description="NACHT" evidence="2">
    <location>
        <begin position="262"/>
        <end position="406"/>
    </location>
</feature>
<dbReference type="Gene3D" id="3.40.50.300">
    <property type="entry name" value="P-loop containing nucleotide triphosphate hydrolases"/>
    <property type="match status" value="1"/>
</dbReference>
<evidence type="ECO:0000259" key="2">
    <source>
        <dbReference type="PROSITE" id="PS50837"/>
    </source>
</evidence>
<dbReference type="InterPro" id="IPR015943">
    <property type="entry name" value="WD40/YVTN_repeat-like_dom_sf"/>
</dbReference>
<dbReference type="PANTHER" id="PTHR10039">
    <property type="entry name" value="AMELOGENIN"/>
    <property type="match status" value="1"/>
</dbReference>
<dbReference type="Gene3D" id="2.130.10.10">
    <property type="entry name" value="YVTN repeat-like/Quinoprotein amine dehydrogenase"/>
    <property type="match status" value="2"/>
</dbReference>
<dbReference type="InterPro" id="IPR036322">
    <property type="entry name" value="WD40_repeat_dom_sf"/>
</dbReference>
<dbReference type="InterPro" id="IPR056884">
    <property type="entry name" value="NPHP3-like_N"/>
</dbReference>
<dbReference type="PANTHER" id="PTHR10039:SF14">
    <property type="entry name" value="NACHT DOMAIN-CONTAINING PROTEIN"/>
    <property type="match status" value="1"/>
</dbReference>
<evidence type="ECO:0000313" key="4">
    <source>
        <dbReference type="Proteomes" id="UP001383192"/>
    </source>
</evidence>
<accession>A0AAW0BRG8</accession>
<keyword evidence="4" id="KW-1185">Reference proteome</keyword>
<proteinExistence type="predicted"/>
<comment type="caution">
    <text evidence="3">The sequence shown here is derived from an EMBL/GenBank/DDBJ whole genome shotgun (WGS) entry which is preliminary data.</text>
</comment>
<dbReference type="InterPro" id="IPR027417">
    <property type="entry name" value="P-loop_NTPase"/>
</dbReference>
<dbReference type="EMBL" id="JAYKXP010000081">
    <property type="protein sequence ID" value="KAK7029573.1"/>
    <property type="molecule type" value="Genomic_DNA"/>
</dbReference>
<dbReference type="SUPFAM" id="SSF50978">
    <property type="entry name" value="WD40 repeat-like"/>
    <property type="match status" value="1"/>
</dbReference>
<dbReference type="PROSITE" id="PS50837">
    <property type="entry name" value="NACHT"/>
    <property type="match status" value="1"/>
</dbReference>
<protein>
    <recommendedName>
        <fullName evidence="2">NACHT domain-containing protein</fullName>
    </recommendedName>
</protein>
<dbReference type="SMART" id="SM00320">
    <property type="entry name" value="WD40"/>
    <property type="match status" value="6"/>
</dbReference>